<dbReference type="InterPro" id="IPR049326">
    <property type="entry name" value="Rhodopsin_dom_fungi"/>
</dbReference>
<comment type="similarity">
    <text evidence="5">Belongs to the SAT4 family.</text>
</comment>
<reference evidence="8 9" key="2">
    <citation type="submission" date="2015-05" db="EMBL/GenBank/DDBJ databases">
        <title>Distinctive expansion of gene families associated with plant cell wall degradation and secondary metabolism in the genomes of grapevine trunk pathogens.</title>
        <authorList>
            <person name="Lawrence D.P."/>
            <person name="Travadon R."/>
            <person name="Rolshausen P.E."/>
            <person name="Baumgartner K."/>
        </authorList>
    </citation>
    <scope>NUCLEOTIDE SEQUENCE [LARGE SCALE GENOMIC DNA]</scope>
    <source>
        <strain evidence="8">DS831</strain>
    </source>
</reference>
<evidence type="ECO:0000256" key="6">
    <source>
        <dbReference type="SAM" id="Phobius"/>
    </source>
</evidence>
<dbReference type="Pfam" id="PF20684">
    <property type="entry name" value="Fung_rhodopsin"/>
    <property type="match status" value="1"/>
</dbReference>
<sequence length="354" mass="38230">MTDAFPHGIRADHSLTIVSLVLTPIAFVIVFFRIYDRACVRHNAGLDDVLIVASLLVLSISILSLSSCGLIKISILLFYRRLGDVKPWFRAIINVNIAFIALYTLSFSLAIPFECTPASAYWNKANPLWTATHQWHCINEGAKQVTAGALSALQDFIACTLPMALFWDLRISKRSKFALCFVFGLGIFTCAGGIMRTVQLHHVFYETYDVTWGARWAFALTHVEACLGAICASVPALKNSLQRLLRAVADLCSLGSGPGSTQSLQIWHRSAGGVRRDDGEGGGGGGSKAVRRLSKSPFVDVFGASEQELVVSPDADVLRELGTVAGNGEEGLGVELDGYRNGLAAAYGEGCVEE</sequence>
<gene>
    <name evidence="8" type="ORF">UCDDS831_g08521</name>
</gene>
<accession>A0A0G2DUW9</accession>
<evidence type="ECO:0000313" key="9">
    <source>
        <dbReference type="Proteomes" id="UP000034182"/>
    </source>
</evidence>
<protein>
    <submittedName>
        <fullName evidence="8">Putative integral membrane protein</fullName>
    </submittedName>
</protein>
<evidence type="ECO:0000256" key="2">
    <source>
        <dbReference type="ARBA" id="ARBA00022692"/>
    </source>
</evidence>
<feature type="transmembrane region" description="Helical" evidence="6">
    <location>
        <begin position="55"/>
        <end position="79"/>
    </location>
</feature>
<evidence type="ECO:0000256" key="5">
    <source>
        <dbReference type="ARBA" id="ARBA00038359"/>
    </source>
</evidence>
<evidence type="ECO:0000256" key="4">
    <source>
        <dbReference type="ARBA" id="ARBA00023136"/>
    </source>
</evidence>
<proteinExistence type="inferred from homology"/>
<dbReference type="PANTHER" id="PTHR33048:SF129">
    <property type="entry name" value="INTEGRAL MEMBRANE PROTEIN-RELATED"/>
    <property type="match status" value="1"/>
</dbReference>
<feature type="transmembrane region" description="Helical" evidence="6">
    <location>
        <begin position="15"/>
        <end position="35"/>
    </location>
</feature>
<dbReference type="Proteomes" id="UP000034182">
    <property type="component" value="Unassembled WGS sequence"/>
</dbReference>
<feature type="transmembrane region" description="Helical" evidence="6">
    <location>
        <begin position="216"/>
        <end position="237"/>
    </location>
</feature>
<reference evidence="8 9" key="1">
    <citation type="submission" date="2015-03" db="EMBL/GenBank/DDBJ databases">
        <authorList>
            <person name="Morales-Cruz A."/>
            <person name="Amrine K.C."/>
            <person name="Cantu D."/>
        </authorList>
    </citation>
    <scope>NUCLEOTIDE SEQUENCE [LARGE SCALE GENOMIC DNA]</scope>
    <source>
        <strain evidence="8">DS831</strain>
    </source>
</reference>
<comment type="caution">
    <text evidence="8">The sequence shown here is derived from an EMBL/GenBank/DDBJ whole genome shotgun (WGS) entry which is preliminary data.</text>
</comment>
<dbReference type="PANTHER" id="PTHR33048">
    <property type="entry name" value="PTH11-LIKE INTEGRAL MEMBRANE PROTEIN (AFU_ORTHOLOGUE AFUA_5G11245)"/>
    <property type="match status" value="1"/>
</dbReference>
<feature type="domain" description="Rhodopsin" evidence="7">
    <location>
        <begin position="10"/>
        <end position="242"/>
    </location>
</feature>
<keyword evidence="4 6" id="KW-0472">Membrane</keyword>
<name>A0A0G2DUW9_9PEZI</name>
<feature type="transmembrane region" description="Helical" evidence="6">
    <location>
        <begin position="145"/>
        <end position="165"/>
    </location>
</feature>
<evidence type="ECO:0000313" key="8">
    <source>
        <dbReference type="EMBL" id="KKY13976.1"/>
    </source>
</evidence>
<organism evidence="8 9">
    <name type="scientific">Diplodia seriata</name>
    <dbReference type="NCBI Taxonomy" id="420778"/>
    <lineage>
        <taxon>Eukaryota</taxon>
        <taxon>Fungi</taxon>
        <taxon>Dikarya</taxon>
        <taxon>Ascomycota</taxon>
        <taxon>Pezizomycotina</taxon>
        <taxon>Dothideomycetes</taxon>
        <taxon>Dothideomycetes incertae sedis</taxon>
        <taxon>Botryosphaeriales</taxon>
        <taxon>Botryosphaeriaceae</taxon>
        <taxon>Diplodia</taxon>
    </lineage>
</organism>
<keyword evidence="2 6" id="KW-0812">Transmembrane</keyword>
<evidence type="ECO:0000259" key="7">
    <source>
        <dbReference type="Pfam" id="PF20684"/>
    </source>
</evidence>
<dbReference type="InterPro" id="IPR052337">
    <property type="entry name" value="SAT4-like"/>
</dbReference>
<evidence type="ECO:0000256" key="1">
    <source>
        <dbReference type="ARBA" id="ARBA00004141"/>
    </source>
</evidence>
<evidence type="ECO:0000256" key="3">
    <source>
        <dbReference type="ARBA" id="ARBA00022989"/>
    </source>
</evidence>
<keyword evidence="3 6" id="KW-1133">Transmembrane helix</keyword>
<dbReference type="GO" id="GO:0016020">
    <property type="term" value="C:membrane"/>
    <property type="evidence" value="ECO:0007669"/>
    <property type="project" value="UniProtKB-SubCell"/>
</dbReference>
<feature type="transmembrane region" description="Helical" evidence="6">
    <location>
        <begin position="91"/>
        <end position="113"/>
    </location>
</feature>
<dbReference type="AlphaFoldDB" id="A0A0G2DUW9"/>
<dbReference type="EMBL" id="LAQI01000249">
    <property type="protein sequence ID" value="KKY13976.1"/>
    <property type="molecule type" value="Genomic_DNA"/>
</dbReference>
<feature type="transmembrane region" description="Helical" evidence="6">
    <location>
        <begin position="177"/>
        <end position="196"/>
    </location>
</feature>
<comment type="subcellular location">
    <subcellularLocation>
        <location evidence="1">Membrane</location>
        <topology evidence="1">Multi-pass membrane protein</topology>
    </subcellularLocation>
</comment>